<dbReference type="Proteomes" id="UP000274358">
    <property type="component" value="Unassembled WGS sequence"/>
</dbReference>
<reference evidence="1 2" key="1">
    <citation type="submission" date="2018-12" db="EMBL/GenBank/DDBJ databases">
        <title>Dyella dinghuensis sp. nov. DHOA06 and Dyella choica sp. nov. 4M-K27, isolated from forest soil.</title>
        <authorList>
            <person name="Qiu L.-H."/>
            <person name="Gao Z.-H."/>
        </authorList>
    </citation>
    <scope>NUCLEOTIDE SEQUENCE [LARGE SCALE GENOMIC DNA]</scope>
    <source>
        <strain evidence="1 2">4M-K27</strain>
    </source>
</reference>
<evidence type="ECO:0000313" key="1">
    <source>
        <dbReference type="EMBL" id="RUL74529.1"/>
    </source>
</evidence>
<name>A0A3S0PI04_9GAMM</name>
<organism evidence="1 2">
    <name type="scientific">Dyella choica</name>
    <dbReference type="NCBI Taxonomy" id="1927959"/>
    <lineage>
        <taxon>Bacteria</taxon>
        <taxon>Pseudomonadati</taxon>
        <taxon>Pseudomonadota</taxon>
        <taxon>Gammaproteobacteria</taxon>
        <taxon>Lysobacterales</taxon>
        <taxon>Rhodanobacteraceae</taxon>
        <taxon>Dyella</taxon>
    </lineage>
</organism>
<dbReference type="EMBL" id="RYYV01000009">
    <property type="protein sequence ID" value="RUL74529.1"/>
    <property type="molecule type" value="Genomic_DNA"/>
</dbReference>
<keyword evidence="2" id="KW-1185">Reference proteome</keyword>
<sequence>MNLFAADATPFEPGQAKAWFDEAHRQCSIDHGRLWGASLCGPMMFVDPSTRRIIASQADAQGRLKPEQDVFIGRLPDEVSMSNSSLEWAGVSWAQMLWPMPADAGERRIIMAHESFHRIQPRIGLAPPPLAPPPGGGNDHLDALQGRYLMQLEWRALDQALAATDEKARRGHIEDALLFRAARHQQFPNAAATERALERNEGLAEYTGVTVGALSPVERVALARKDLAVREQTPSFVRSFAYATGPAYGLLLDRYLPTWRLQIRANDIGLSELLATALSYHPVTASEEEIQTRATAYHGAALLASEQLREQRHQKQVASYKAILIDGPLLVLPLHDPHVMFNPSTLVSMGDAGTVYPTMKVISDWGTIEVRDAALMSPDWKRLAVAAPTDASAHAGIVEGQGWTLKLKAGWQIAGGTRKGDLIVRKTDGDWEAPGSH</sequence>
<dbReference type="AlphaFoldDB" id="A0A3S0PI04"/>
<comment type="caution">
    <text evidence="1">The sequence shown here is derived from an EMBL/GenBank/DDBJ whole genome shotgun (WGS) entry which is preliminary data.</text>
</comment>
<gene>
    <name evidence="1" type="ORF">EKH80_13690</name>
</gene>
<evidence type="ECO:0000313" key="2">
    <source>
        <dbReference type="Proteomes" id="UP000274358"/>
    </source>
</evidence>
<protein>
    <submittedName>
        <fullName evidence="1">Uncharacterized protein</fullName>
    </submittedName>
</protein>
<proteinExistence type="predicted"/>
<accession>A0A3S0PI04</accession>